<gene>
    <name evidence="3" type="ORF">DFQ06_0100</name>
    <name evidence="2" type="ORF">JCM19300_4639</name>
</gene>
<dbReference type="Proteomes" id="UP000294824">
    <property type="component" value="Unassembled WGS sequence"/>
</dbReference>
<dbReference type="AlphaFoldDB" id="A0A090VML2"/>
<accession>A0A4R8MHG2</accession>
<dbReference type="Proteomes" id="UP000029644">
    <property type="component" value="Unassembled WGS sequence"/>
</dbReference>
<comment type="caution">
    <text evidence="2">The sequence shown here is derived from an EMBL/GenBank/DDBJ whole genome shotgun (WGS) entry which is preliminary data.</text>
</comment>
<keyword evidence="5" id="KW-1185">Reference proteome</keyword>
<dbReference type="EMBL" id="SORL01000001">
    <property type="protein sequence ID" value="TDY65496.1"/>
    <property type="molecule type" value="Genomic_DNA"/>
</dbReference>
<accession>A0A090VML2</accession>
<name>A0A090VML2_9FLAO</name>
<evidence type="ECO:0000313" key="3">
    <source>
        <dbReference type="EMBL" id="TDY65496.1"/>
    </source>
</evidence>
<reference evidence="2 4" key="1">
    <citation type="journal article" date="2014" name="Genome Announc.">
        <title>Draft Genome Sequences of Marine Flavobacterium Algibacter lectus Strains SS8 and NR4.</title>
        <authorList>
            <person name="Takatani N."/>
            <person name="Nakanishi M."/>
            <person name="Meirelles P."/>
            <person name="Mino S."/>
            <person name="Suda W."/>
            <person name="Oshima K."/>
            <person name="Hattori M."/>
            <person name="Ohkuma M."/>
            <person name="Hosokawa M."/>
            <person name="Miyashita K."/>
            <person name="Thompson F.L."/>
            <person name="Niwa A."/>
            <person name="Sawabe T."/>
            <person name="Sawabe T."/>
        </authorList>
    </citation>
    <scope>NUCLEOTIDE SEQUENCE [LARGE SCALE GENOMIC DNA]</scope>
    <source>
        <strain evidence="2 4">JCM 19300</strain>
    </source>
</reference>
<evidence type="ECO:0000256" key="1">
    <source>
        <dbReference type="SAM" id="Phobius"/>
    </source>
</evidence>
<evidence type="ECO:0000313" key="2">
    <source>
        <dbReference type="EMBL" id="GAL64544.1"/>
    </source>
</evidence>
<sequence length="61" mass="7168">MFSNGQMIFGVIFFIVFAIIIGFTYRKDFKLHKRFYSGSIWVLVGFIGFILSIVAIKFFFK</sequence>
<protein>
    <submittedName>
        <fullName evidence="2">Uncharacterized protein</fullName>
    </submittedName>
</protein>
<keyword evidence="1" id="KW-0472">Membrane</keyword>
<keyword evidence="1" id="KW-0812">Transmembrane</keyword>
<evidence type="ECO:0000313" key="5">
    <source>
        <dbReference type="Proteomes" id="UP000294824"/>
    </source>
</evidence>
<keyword evidence="1" id="KW-1133">Transmembrane helix</keyword>
<feature type="transmembrane region" description="Helical" evidence="1">
    <location>
        <begin position="6"/>
        <end position="26"/>
    </location>
</feature>
<dbReference type="EMBL" id="BBNQ01000019">
    <property type="protein sequence ID" value="GAL64544.1"/>
    <property type="molecule type" value="Genomic_DNA"/>
</dbReference>
<dbReference type="OrthoDB" id="1179726at2"/>
<dbReference type="RefSeq" id="WP_042506351.1">
    <property type="nucleotide sequence ID" value="NZ_BBNQ01000019.1"/>
</dbReference>
<evidence type="ECO:0000313" key="4">
    <source>
        <dbReference type="Proteomes" id="UP000029644"/>
    </source>
</evidence>
<proteinExistence type="predicted"/>
<reference evidence="3 5" key="2">
    <citation type="submission" date="2019-03" db="EMBL/GenBank/DDBJ databases">
        <title>Genomic Encyclopedia of Type Strains, Phase III (KMG-III): the genomes of soil and plant-associated and newly described type strains.</title>
        <authorList>
            <person name="Whitman W."/>
        </authorList>
    </citation>
    <scope>NUCLEOTIDE SEQUENCE [LARGE SCALE GENOMIC DNA]</scope>
    <source>
        <strain evidence="3 5">CECT 8301</strain>
    </source>
</reference>
<feature type="transmembrane region" description="Helical" evidence="1">
    <location>
        <begin position="38"/>
        <end position="60"/>
    </location>
</feature>
<organism evidence="2 4">
    <name type="scientific">Algibacter lectus</name>
    <dbReference type="NCBI Taxonomy" id="221126"/>
    <lineage>
        <taxon>Bacteria</taxon>
        <taxon>Pseudomonadati</taxon>
        <taxon>Bacteroidota</taxon>
        <taxon>Flavobacteriia</taxon>
        <taxon>Flavobacteriales</taxon>
        <taxon>Flavobacteriaceae</taxon>
        <taxon>Algibacter</taxon>
    </lineage>
</organism>